<name>A0ABW4D8V5_9BACL</name>
<proteinExistence type="predicted"/>
<comment type="caution">
    <text evidence="1">The sequence shown here is derived from an EMBL/GenBank/DDBJ whole genome shotgun (WGS) entry which is preliminary data.</text>
</comment>
<gene>
    <name evidence="1" type="ORF">ACFQ5D_01690</name>
</gene>
<evidence type="ECO:0000313" key="1">
    <source>
        <dbReference type="EMBL" id="MFD1460186.1"/>
    </source>
</evidence>
<protein>
    <submittedName>
        <fullName evidence="1">Uncharacterized protein</fullName>
    </submittedName>
</protein>
<dbReference type="RefSeq" id="WP_377532182.1">
    <property type="nucleotide sequence ID" value="NZ_JAFFQR010000112.1"/>
</dbReference>
<reference evidence="2" key="1">
    <citation type="journal article" date="2019" name="Int. J. Syst. Evol. Microbiol.">
        <title>The Global Catalogue of Microorganisms (GCM) 10K type strain sequencing project: providing services to taxonomists for standard genome sequencing and annotation.</title>
        <authorList>
            <consortium name="The Broad Institute Genomics Platform"/>
            <consortium name="The Broad Institute Genome Sequencing Center for Infectious Disease"/>
            <person name="Wu L."/>
            <person name="Ma J."/>
        </authorList>
    </citation>
    <scope>NUCLEOTIDE SEQUENCE [LARGE SCALE GENOMIC DNA]</scope>
    <source>
        <strain evidence="2">CCM 9147</strain>
    </source>
</reference>
<dbReference type="EMBL" id="JBHTNZ010000001">
    <property type="protein sequence ID" value="MFD1460186.1"/>
    <property type="molecule type" value="Genomic_DNA"/>
</dbReference>
<organism evidence="1 2">
    <name type="scientific">Paenibacillus farraposensis</name>
    <dbReference type="NCBI Taxonomy" id="2807095"/>
    <lineage>
        <taxon>Bacteria</taxon>
        <taxon>Bacillati</taxon>
        <taxon>Bacillota</taxon>
        <taxon>Bacilli</taxon>
        <taxon>Bacillales</taxon>
        <taxon>Paenibacillaceae</taxon>
        <taxon>Paenibacillus</taxon>
    </lineage>
</organism>
<evidence type="ECO:0000313" key="2">
    <source>
        <dbReference type="Proteomes" id="UP001597340"/>
    </source>
</evidence>
<sequence>MRDTDFGMTVVGDRGELHYRSL</sequence>
<keyword evidence="2" id="KW-1185">Reference proteome</keyword>
<accession>A0ABW4D8V5</accession>
<dbReference type="Proteomes" id="UP001597340">
    <property type="component" value="Unassembled WGS sequence"/>
</dbReference>